<dbReference type="GO" id="GO:0047734">
    <property type="term" value="F:CDP-glycerol diphosphatase activity"/>
    <property type="evidence" value="ECO:0007669"/>
    <property type="project" value="TreeGrafter"/>
</dbReference>
<evidence type="ECO:0000313" key="2">
    <source>
        <dbReference type="EMBL" id="KAG5188381.1"/>
    </source>
</evidence>
<keyword evidence="1" id="KW-0732">Signal</keyword>
<keyword evidence="3" id="KW-1185">Reference proteome</keyword>
<proteinExistence type="predicted"/>
<dbReference type="PANTHER" id="PTHR16509:SF1">
    <property type="entry name" value="MANGANESE-DEPENDENT ADP-RIBOSE_CDP-ALCOHOL DIPHOSPHATASE"/>
    <property type="match status" value="1"/>
</dbReference>
<dbReference type="EMBL" id="JAFCMP010000070">
    <property type="protein sequence ID" value="KAG5188381.1"/>
    <property type="molecule type" value="Genomic_DNA"/>
</dbReference>
<feature type="chain" id="PRO_5032807564" evidence="1">
    <location>
        <begin position="19"/>
        <end position="383"/>
    </location>
</feature>
<accession>A0A836CM30</accession>
<sequence>SKYTSVLLLALFPCDVLAWQHQQRVLLQQSTRTLCSRHAGRQNLHAGGADDTSKVRLKEEESSGGDGAALFSFGVCSDVQYAPIPDGAGFSGRPRYYRNSLAILRRACQDWEARGAHFALHLGDCVDGLCPREHSAASVRLVVDTFRTFSGTTHHMVGNHCLYNMPRAQLNKAFNIHSPEADCSYYSFVHRGFRFIILDGYDISAEGWAAGHPKSAVALTLLATINPNRNQNSPEGLDGLQRRFVRFNGGVGPQQLRWLRQELQEAGRQKQRVVVCSHQPLHPESAAPVCLLWNYASVLSLLWERPRGEVVAVFAGHAHRGGYVRDERGIHHQVVEACLETPPGQDAHALVYAYDDRLVVEGRGAVRSLVMPFETVEGGSANC</sequence>
<dbReference type="AlphaFoldDB" id="A0A836CM30"/>
<dbReference type="SUPFAM" id="SSF56300">
    <property type="entry name" value="Metallo-dependent phosphatases"/>
    <property type="match status" value="1"/>
</dbReference>
<dbReference type="Proteomes" id="UP000664859">
    <property type="component" value="Unassembled WGS sequence"/>
</dbReference>
<protein>
    <submittedName>
        <fullName evidence="2">Metallo-dependent phosphatase-like protein</fullName>
    </submittedName>
</protein>
<evidence type="ECO:0000256" key="1">
    <source>
        <dbReference type="SAM" id="SignalP"/>
    </source>
</evidence>
<dbReference type="OrthoDB" id="9675250at2759"/>
<dbReference type="GO" id="GO:0008663">
    <property type="term" value="F:2',3'-cyclic-nucleotide 2'-phosphodiesterase activity"/>
    <property type="evidence" value="ECO:0007669"/>
    <property type="project" value="TreeGrafter"/>
</dbReference>
<dbReference type="PANTHER" id="PTHR16509">
    <property type="match status" value="1"/>
</dbReference>
<gene>
    <name evidence="2" type="ORF">JKP88DRAFT_27578</name>
</gene>
<dbReference type="Gene3D" id="3.60.21.10">
    <property type="match status" value="1"/>
</dbReference>
<dbReference type="InterPro" id="IPR029052">
    <property type="entry name" value="Metallo-depent_PP-like"/>
</dbReference>
<reference evidence="2" key="1">
    <citation type="submission" date="2021-02" db="EMBL/GenBank/DDBJ databases">
        <title>First Annotated Genome of the Yellow-green Alga Tribonema minus.</title>
        <authorList>
            <person name="Mahan K.M."/>
        </authorList>
    </citation>
    <scope>NUCLEOTIDE SEQUENCE</scope>
    <source>
        <strain evidence="2">UTEX B ZZ1240</strain>
    </source>
</reference>
<dbReference type="GO" id="GO:0047631">
    <property type="term" value="F:ADP-ribose diphosphatase activity"/>
    <property type="evidence" value="ECO:0007669"/>
    <property type="project" value="TreeGrafter"/>
</dbReference>
<name>A0A836CM30_9STRA</name>
<organism evidence="2 3">
    <name type="scientific">Tribonema minus</name>
    <dbReference type="NCBI Taxonomy" id="303371"/>
    <lineage>
        <taxon>Eukaryota</taxon>
        <taxon>Sar</taxon>
        <taxon>Stramenopiles</taxon>
        <taxon>Ochrophyta</taxon>
        <taxon>PX clade</taxon>
        <taxon>Xanthophyceae</taxon>
        <taxon>Tribonematales</taxon>
        <taxon>Tribonemataceae</taxon>
        <taxon>Tribonema</taxon>
    </lineage>
</organism>
<feature type="signal peptide" evidence="1">
    <location>
        <begin position="1"/>
        <end position="18"/>
    </location>
</feature>
<evidence type="ECO:0000313" key="3">
    <source>
        <dbReference type="Proteomes" id="UP000664859"/>
    </source>
</evidence>
<comment type="caution">
    <text evidence="2">The sequence shown here is derived from an EMBL/GenBank/DDBJ whole genome shotgun (WGS) entry which is preliminary data.</text>
</comment>
<dbReference type="GO" id="GO:0030145">
    <property type="term" value="F:manganese ion binding"/>
    <property type="evidence" value="ECO:0007669"/>
    <property type="project" value="TreeGrafter"/>
</dbReference>
<feature type="non-terminal residue" evidence="2">
    <location>
        <position position="383"/>
    </location>
</feature>